<dbReference type="EMBL" id="SIJB01000020">
    <property type="protein sequence ID" value="NBI29018.1"/>
    <property type="molecule type" value="Genomic_DNA"/>
</dbReference>
<evidence type="ECO:0000313" key="2">
    <source>
        <dbReference type="Proteomes" id="UP000448943"/>
    </source>
</evidence>
<name>A0A6N9Q2R4_9BACL</name>
<evidence type="ECO:0000313" key="1">
    <source>
        <dbReference type="EMBL" id="NBI29018.1"/>
    </source>
</evidence>
<dbReference type="RefSeq" id="WP_160645817.1">
    <property type="nucleotide sequence ID" value="NZ_SIJB01000020.1"/>
</dbReference>
<accession>A0A6N9Q2R4</accession>
<sequence>MSRMRKNNCSVNVNVHCSTKSTRKKRKCRKKCKKKPSKRTLQISRCIPINKACDDIMPTPIFVGEKTSGISLPSGAITIVNTSDTCTMQVAIEILYSMTPLITEIEPRSSFTTTLADIIRVDIVCMGSNTDNCTGTVQLDFVFTVCTKLDREKVNHDIRRHSFYDTEIRSIKTKNRDRIETFEPTATENIQLQGRRNTKVNDVRFSKEMSKIVDKLDYQLKNLDKTINRRDELFLTVLKEMNENQKALNLSISKKIKQENIETTNKYPKKLVTKAKETIDSEEKLKTEVIEETSMKKPTRNKKKRWWQKLFRISSFNKAN</sequence>
<dbReference type="Proteomes" id="UP000448943">
    <property type="component" value="Unassembled WGS sequence"/>
</dbReference>
<comment type="caution">
    <text evidence="1">The sequence shown here is derived from an EMBL/GenBank/DDBJ whole genome shotgun (WGS) entry which is preliminary data.</text>
</comment>
<dbReference type="OrthoDB" id="2971219at2"/>
<organism evidence="1 2">
    <name type="scientific">Chengkuizengella marina</name>
    <dbReference type="NCBI Taxonomy" id="2507566"/>
    <lineage>
        <taxon>Bacteria</taxon>
        <taxon>Bacillati</taxon>
        <taxon>Bacillota</taxon>
        <taxon>Bacilli</taxon>
        <taxon>Bacillales</taxon>
        <taxon>Paenibacillaceae</taxon>
        <taxon>Chengkuizengella</taxon>
    </lineage>
</organism>
<protein>
    <submittedName>
        <fullName evidence="1">Uncharacterized protein</fullName>
    </submittedName>
</protein>
<proteinExistence type="predicted"/>
<dbReference type="AlphaFoldDB" id="A0A6N9Q2R4"/>
<reference evidence="1 2" key="1">
    <citation type="submission" date="2019-01" db="EMBL/GenBank/DDBJ databases">
        <title>Chengkuizengella sp. nov., isolated from deep-sea sediment of East Pacific Ocean.</title>
        <authorList>
            <person name="Yang J."/>
            <person name="Lai Q."/>
            <person name="Shao Z."/>
        </authorList>
    </citation>
    <scope>NUCLEOTIDE SEQUENCE [LARGE SCALE GENOMIC DNA]</scope>
    <source>
        <strain evidence="1 2">YPA3-1-1</strain>
    </source>
</reference>
<keyword evidence="2" id="KW-1185">Reference proteome</keyword>
<gene>
    <name evidence="1" type="ORF">ERL59_08605</name>
</gene>